<evidence type="ECO:0000256" key="1">
    <source>
        <dbReference type="ARBA" id="ARBA00022723"/>
    </source>
</evidence>
<name>A0ABU6YGL8_9FABA</name>
<keyword evidence="6" id="KW-1185">Reference proteome</keyword>
<protein>
    <recommendedName>
        <fullName evidence="4">GRF-type domain-containing protein</fullName>
    </recommendedName>
</protein>
<proteinExistence type="predicted"/>
<keyword evidence="3" id="KW-0862">Zinc</keyword>
<dbReference type="Pfam" id="PF06839">
    <property type="entry name" value="Zn_ribbon_GRF"/>
    <property type="match status" value="1"/>
</dbReference>
<gene>
    <name evidence="5" type="ORF">PIB30_040480</name>
</gene>
<evidence type="ECO:0000313" key="5">
    <source>
        <dbReference type="EMBL" id="MED6207963.1"/>
    </source>
</evidence>
<evidence type="ECO:0000256" key="2">
    <source>
        <dbReference type="ARBA" id="ARBA00022771"/>
    </source>
</evidence>
<evidence type="ECO:0000259" key="4">
    <source>
        <dbReference type="Pfam" id="PF06839"/>
    </source>
</evidence>
<evidence type="ECO:0000256" key="3">
    <source>
        <dbReference type="ARBA" id="ARBA00022833"/>
    </source>
</evidence>
<dbReference type="Proteomes" id="UP001341840">
    <property type="component" value="Unassembled WGS sequence"/>
</dbReference>
<accession>A0ABU6YGL8</accession>
<comment type="caution">
    <text evidence="5">The sequence shown here is derived from an EMBL/GenBank/DDBJ whole genome shotgun (WGS) entry which is preliminary data.</text>
</comment>
<keyword evidence="2" id="KW-0863">Zinc-finger</keyword>
<sequence>MSHRTRSADSGDSSSNGERICKCGLVAQMNVSNSKANPEREYFSCPDGKYRWFRWAGPPVSCPTRVVGQNRDRDAEDAQLGLRSSLLAHDRIRKIETEFYEV</sequence>
<dbReference type="InterPro" id="IPR010666">
    <property type="entry name" value="Znf_GRF"/>
</dbReference>
<keyword evidence="1" id="KW-0479">Metal-binding</keyword>
<evidence type="ECO:0000313" key="6">
    <source>
        <dbReference type="Proteomes" id="UP001341840"/>
    </source>
</evidence>
<feature type="domain" description="GRF-type" evidence="4">
    <location>
        <begin position="20"/>
        <end position="56"/>
    </location>
</feature>
<reference evidence="5 6" key="1">
    <citation type="journal article" date="2023" name="Plants (Basel)">
        <title>Bridging the Gap: Combining Genomics and Transcriptomics Approaches to Understand Stylosanthes scabra, an Orphan Legume from the Brazilian Caatinga.</title>
        <authorList>
            <person name="Ferreira-Neto J.R.C."/>
            <person name="da Silva M.D."/>
            <person name="Binneck E."/>
            <person name="de Melo N.F."/>
            <person name="da Silva R.H."/>
            <person name="de Melo A.L.T.M."/>
            <person name="Pandolfi V."/>
            <person name="Bustamante F.O."/>
            <person name="Brasileiro-Vidal A.C."/>
            <person name="Benko-Iseppon A.M."/>
        </authorList>
    </citation>
    <scope>NUCLEOTIDE SEQUENCE [LARGE SCALE GENOMIC DNA]</scope>
    <source>
        <tissue evidence="5">Leaves</tissue>
    </source>
</reference>
<organism evidence="5 6">
    <name type="scientific">Stylosanthes scabra</name>
    <dbReference type="NCBI Taxonomy" id="79078"/>
    <lineage>
        <taxon>Eukaryota</taxon>
        <taxon>Viridiplantae</taxon>
        <taxon>Streptophyta</taxon>
        <taxon>Embryophyta</taxon>
        <taxon>Tracheophyta</taxon>
        <taxon>Spermatophyta</taxon>
        <taxon>Magnoliopsida</taxon>
        <taxon>eudicotyledons</taxon>
        <taxon>Gunneridae</taxon>
        <taxon>Pentapetalae</taxon>
        <taxon>rosids</taxon>
        <taxon>fabids</taxon>
        <taxon>Fabales</taxon>
        <taxon>Fabaceae</taxon>
        <taxon>Papilionoideae</taxon>
        <taxon>50 kb inversion clade</taxon>
        <taxon>dalbergioids sensu lato</taxon>
        <taxon>Dalbergieae</taxon>
        <taxon>Pterocarpus clade</taxon>
        <taxon>Stylosanthes</taxon>
    </lineage>
</organism>
<dbReference type="EMBL" id="JASCZI010241874">
    <property type="protein sequence ID" value="MED6207963.1"/>
    <property type="molecule type" value="Genomic_DNA"/>
</dbReference>